<sequence length="523" mass="58524">MANLKSLVKDTAIYGLSSIVGRFLNYLLVPIYTAKLAASGGGYGVITNIYAYVALLFVLLTFGMETTFFRFANKEGENPQRVYFTVLMLVGTVGLLFVALVLAFITPISAAIGYSDHPSYVWVMALTVAIDAFQSIPFAYLRYKKRPIKFAALKMLFIVMNIALNLFFFVVLPEINGKPADVGFAFYINLFCTATVMLAFYGELKDAFCFSRGSDSFELSEFSENSKHSEIYNYTEHSGNFHSSFFILHSSLIKRMFAYSWPILVLGIAGILNQTADKILFPYIYKGPDAHAQLGIYGAASKIAMIMAMITQAFRYAYEPFVFGKARDKDNRETYAKAMKYFIIFTLLAFLVVMGYISLLRHIIGRDYWVGLDVVPIVMVAEIMMGIYFNLSFWYKLTDRTIWGAWFSGIGCAVLIVVNVIFVPSYGYMACAWAGVAGYGTAMTLSYLVGQKKYPIDYPLADISRYVVLAAVLFFGMRAGGTVLSVWASVAVNTLLIALFMAYTVHRDFPLSGLPVVGRYFKR</sequence>
<feature type="transmembrane region" description="Helical" evidence="6">
    <location>
        <begin position="369"/>
        <end position="391"/>
    </location>
</feature>
<feature type="transmembrane region" description="Helical" evidence="6">
    <location>
        <begin position="12"/>
        <end position="29"/>
    </location>
</feature>
<evidence type="ECO:0000256" key="1">
    <source>
        <dbReference type="ARBA" id="ARBA00004651"/>
    </source>
</evidence>
<feature type="transmembrane region" description="Helical" evidence="6">
    <location>
        <begin position="83"/>
        <end position="108"/>
    </location>
</feature>
<accession>A0ABX2B184</accession>
<gene>
    <name evidence="7" type="ORF">HPS54_00385</name>
</gene>
<evidence type="ECO:0000256" key="3">
    <source>
        <dbReference type="ARBA" id="ARBA00022692"/>
    </source>
</evidence>
<name>A0ABX2B184_9BACT</name>
<evidence type="ECO:0000313" key="8">
    <source>
        <dbReference type="Proteomes" id="UP000820977"/>
    </source>
</evidence>
<evidence type="ECO:0000313" key="7">
    <source>
        <dbReference type="EMBL" id="NPE23985.1"/>
    </source>
</evidence>
<reference evidence="7 8" key="1">
    <citation type="submission" date="2020-05" db="EMBL/GenBank/DDBJ databases">
        <title>Distinct polysaccharide utilization as determinants for interspecies competition between intestinal Prevotella spp.</title>
        <authorList>
            <person name="Galvez E.J.C."/>
            <person name="Iljazovic A."/>
            <person name="Strowig T."/>
        </authorList>
    </citation>
    <scope>NUCLEOTIDE SEQUENCE [LARGE SCALE GENOMIC DNA]</scope>
    <source>
        <strain evidence="7 8">PCHR</strain>
    </source>
</reference>
<feature type="transmembrane region" description="Helical" evidence="6">
    <location>
        <begin position="486"/>
        <end position="505"/>
    </location>
</feature>
<feature type="transmembrane region" description="Helical" evidence="6">
    <location>
        <begin position="296"/>
        <end position="318"/>
    </location>
</feature>
<keyword evidence="8" id="KW-1185">Reference proteome</keyword>
<dbReference type="RefSeq" id="WP_172343516.1">
    <property type="nucleotide sequence ID" value="NZ_CASYYZ010000024.1"/>
</dbReference>
<feature type="transmembrane region" description="Helical" evidence="6">
    <location>
        <begin position="153"/>
        <end position="172"/>
    </location>
</feature>
<keyword evidence="2" id="KW-1003">Cell membrane</keyword>
<comment type="subcellular location">
    <subcellularLocation>
        <location evidence="1">Cell membrane</location>
        <topology evidence="1">Multi-pass membrane protein</topology>
    </subcellularLocation>
</comment>
<dbReference type="EMBL" id="JABKKJ010000001">
    <property type="protein sequence ID" value="NPE23985.1"/>
    <property type="molecule type" value="Genomic_DNA"/>
</dbReference>
<dbReference type="PANTHER" id="PTHR30250:SF11">
    <property type="entry name" value="O-ANTIGEN TRANSPORTER-RELATED"/>
    <property type="match status" value="1"/>
</dbReference>
<dbReference type="InterPro" id="IPR050833">
    <property type="entry name" value="Poly_Biosynth_Transport"/>
</dbReference>
<evidence type="ECO:0000256" key="6">
    <source>
        <dbReference type="SAM" id="Phobius"/>
    </source>
</evidence>
<feature type="transmembrane region" description="Helical" evidence="6">
    <location>
        <begin position="427"/>
        <end position="450"/>
    </location>
</feature>
<dbReference type="Proteomes" id="UP000820977">
    <property type="component" value="Unassembled WGS sequence"/>
</dbReference>
<protein>
    <submittedName>
        <fullName evidence="7">Lipopolysaccharide biosynthesis protein</fullName>
    </submittedName>
</protein>
<evidence type="ECO:0000256" key="2">
    <source>
        <dbReference type="ARBA" id="ARBA00022475"/>
    </source>
</evidence>
<keyword evidence="3 6" id="KW-0812">Transmembrane</keyword>
<organism evidence="7 8">
    <name type="scientific">Xylanibacter caecicola</name>
    <dbReference type="NCBI Taxonomy" id="2736294"/>
    <lineage>
        <taxon>Bacteria</taxon>
        <taxon>Pseudomonadati</taxon>
        <taxon>Bacteroidota</taxon>
        <taxon>Bacteroidia</taxon>
        <taxon>Bacteroidales</taxon>
        <taxon>Prevotellaceae</taxon>
        <taxon>Xylanibacter</taxon>
    </lineage>
</organism>
<dbReference type="PANTHER" id="PTHR30250">
    <property type="entry name" value="PST FAMILY PREDICTED COLANIC ACID TRANSPORTER"/>
    <property type="match status" value="1"/>
</dbReference>
<comment type="caution">
    <text evidence="7">The sequence shown here is derived from an EMBL/GenBank/DDBJ whole genome shotgun (WGS) entry which is preliminary data.</text>
</comment>
<feature type="transmembrane region" description="Helical" evidence="6">
    <location>
        <begin position="49"/>
        <end position="71"/>
    </location>
</feature>
<proteinExistence type="predicted"/>
<feature type="transmembrane region" description="Helical" evidence="6">
    <location>
        <begin position="403"/>
        <end position="421"/>
    </location>
</feature>
<feature type="transmembrane region" description="Helical" evidence="6">
    <location>
        <begin position="184"/>
        <end position="202"/>
    </location>
</feature>
<feature type="transmembrane region" description="Helical" evidence="6">
    <location>
        <begin position="256"/>
        <end position="276"/>
    </location>
</feature>
<feature type="transmembrane region" description="Helical" evidence="6">
    <location>
        <begin position="338"/>
        <end position="357"/>
    </location>
</feature>
<evidence type="ECO:0000256" key="4">
    <source>
        <dbReference type="ARBA" id="ARBA00022989"/>
    </source>
</evidence>
<keyword evidence="4 6" id="KW-1133">Transmembrane helix</keyword>
<evidence type="ECO:0000256" key="5">
    <source>
        <dbReference type="ARBA" id="ARBA00023136"/>
    </source>
</evidence>
<keyword evidence="5 6" id="KW-0472">Membrane</keyword>
<feature type="transmembrane region" description="Helical" evidence="6">
    <location>
        <begin position="120"/>
        <end position="141"/>
    </location>
</feature>